<proteinExistence type="predicted"/>
<gene>
    <name evidence="2" type="ORF">QBZ16_004520</name>
</gene>
<dbReference type="PANTHER" id="PTHR20835">
    <property type="entry name" value="E3 UBIQUITIN-PROTEIN LIGASE PPP1R11-RELATED"/>
    <property type="match status" value="1"/>
</dbReference>
<evidence type="ECO:0008006" key="4">
    <source>
        <dbReference type="Google" id="ProtNLM"/>
    </source>
</evidence>
<evidence type="ECO:0000313" key="2">
    <source>
        <dbReference type="EMBL" id="KAK2077674.1"/>
    </source>
</evidence>
<feature type="region of interest" description="Disordered" evidence="1">
    <location>
        <begin position="1"/>
        <end position="32"/>
    </location>
</feature>
<organism evidence="2 3">
    <name type="scientific">Prototheca wickerhamii</name>
    <dbReference type="NCBI Taxonomy" id="3111"/>
    <lineage>
        <taxon>Eukaryota</taxon>
        <taxon>Viridiplantae</taxon>
        <taxon>Chlorophyta</taxon>
        <taxon>core chlorophytes</taxon>
        <taxon>Trebouxiophyceae</taxon>
        <taxon>Chlorellales</taxon>
        <taxon>Chlorellaceae</taxon>
        <taxon>Prototheca</taxon>
    </lineage>
</organism>
<dbReference type="GO" id="GO:0004865">
    <property type="term" value="F:protein serine/threonine phosphatase inhibitor activity"/>
    <property type="evidence" value="ECO:0007669"/>
    <property type="project" value="InterPro"/>
</dbReference>
<dbReference type="Proteomes" id="UP001255856">
    <property type="component" value="Unassembled WGS sequence"/>
</dbReference>
<feature type="region of interest" description="Disordered" evidence="1">
    <location>
        <begin position="83"/>
        <end position="103"/>
    </location>
</feature>
<feature type="compositionally biased region" description="Low complexity" evidence="1">
    <location>
        <begin position="23"/>
        <end position="32"/>
    </location>
</feature>
<name>A0AAD9IFW3_PROWI</name>
<dbReference type="EMBL" id="JASFZW010000006">
    <property type="protein sequence ID" value="KAK2077674.1"/>
    <property type="molecule type" value="Genomic_DNA"/>
</dbReference>
<evidence type="ECO:0000313" key="3">
    <source>
        <dbReference type="Proteomes" id="UP001255856"/>
    </source>
</evidence>
<reference evidence="2" key="1">
    <citation type="submission" date="2021-01" db="EMBL/GenBank/DDBJ databases">
        <authorList>
            <person name="Eckstrom K.M.E."/>
        </authorList>
    </citation>
    <scope>NUCLEOTIDE SEQUENCE</scope>
    <source>
        <strain evidence="2">UVCC 0001</strain>
    </source>
</reference>
<dbReference type="InterPro" id="IPR011107">
    <property type="entry name" value="PPI_Ypi1"/>
</dbReference>
<comment type="caution">
    <text evidence="2">The sequence shown here is derived from an EMBL/GenBank/DDBJ whole genome shotgun (WGS) entry which is preliminary data.</text>
</comment>
<dbReference type="PANTHER" id="PTHR20835:SF0">
    <property type="entry name" value="E3 UBIQUITIN-PROTEIN LIGASE PPP1R11"/>
    <property type="match status" value="1"/>
</dbReference>
<accession>A0AAD9IFW3</accession>
<sequence>MVMAEAPAGGEATRVIIEEEEPTSSSSAAETTVQEHLVLKLAPRRQKKSSKGVKWAEDVVDNELLGKRKSKKCCQFHKQRQFGDWSDSDSECDCPDEAEGLDD</sequence>
<dbReference type="AlphaFoldDB" id="A0AAD9IFW3"/>
<evidence type="ECO:0000256" key="1">
    <source>
        <dbReference type="SAM" id="MobiDB-lite"/>
    </source>
</evidence>
<feature type="compositionally biased region" description="Acidic residues" evidence="1">
    <location>
        <begin position="86"/>
        <end position="103"/>
    </location>
</feature>
<dbReference type="GO" id="GO:0008157">
    <property type="term" value="F:protein phosphatase 1 binding"/>
    <property type="evidence" value="ECO:0007669"/>
    <property type="project" value="TreeGrafter"/>
</dbReference>
<keyword evidence="3" id="KW-1185">Reference proteome</keyword>
<dbReference type="GO" id="GO:0005634">
    <property type="term" value="C:nucleus"/>
    <property type="evidence" value="ECO:0007669"/>
    <property type="project" value="TreeGrafter"/>
</dbReference>
<dbReference type="Pfam" id="PF07491">
    <property type="entry name" value="PPI_Ypi1"/>
    <property type="match status" value="1"/>
</dbReference>
<protein>
    <recommendedName>
        <fullName evidence="4">Protein phosphatase 1 regulatory subunit 11</fullName>
    </recommendedName>
</protein>